<reference evidence="1 2" key="1">
    <citation type="journal article" date="2018" name="Sci. Rep.">
        <title>Genomic signatures of local adaptation to the degree of environmental predictability in rotifers.</title>
        <authorList>
            <person name="Franch-Gras L."/>
            <person name="Hahn C."/>
            <person name="Garcia-Roger E.M."/>
            <person name="Carmona M.J."/>
            <person name="Serra M."/>
            <person name="Gomez A."/>
        </authorList>
    </citation>
    <scope>NUCLEOTIDE SEQUENCE [LARGE SCALE GENOMIC DNA]</scope>
    <source>
        <strain evidence="1">HYR1</strain>
    </source>
</reference>
<dbReference type="EMBL" id="REGN01001528">
    <property type="protein sequence ID" value="RNA34073.1"/>
    <property type="molecule type" value="Genomic_DNA"/>
</dbReference>
<dbReference type="Proteomes" id="UP000276133">
    <property type="component" value="Unassembled WGS sequence"/>
</dbReference>
<evidence type="ECO:0000313" key="1">
    <source>
        <dbReference type="EMBL" id="RNA34073.1"/>
    </source>
</evidence>
<keyword evidence="2" id="KW-1185">Reference proteome</keyword>
<dbReference type="AlphaFoldDB" id="A0A3M7SE34"/>
<sequence length="69" mass="7966">MPERKSFKHFIKLILLKINQNFGLNKNRQQVLDKKGKHKTATTVINLLNQSFADQTNFSDGSFLFSLVN</sequence>
<gene>
    <name evidence="1" type="ORF">BpHYR1_044056</name>
</gene>
<name>A0A3M7SE34_BRAPC</name>
<proteinExistence type="predicted"/>
<comment type="caution">
    <text evidence="1">The sequence shown here is derived from an EMBL/GenBank/DDBJ whole genome shotgun (WGS) entry which is preliminary data.</text>
</comment>
<organism evidence="1 2">
    <name type="scientific">Brachionus plicatilis</name>
    <name type="common">Marine rotifer</name>
    <name type="synonym">Brachionus muelleri</name>
    <dbReference type="NCBI Taxonomy" id="10195"/>
    <lineage>
        <taxon>Eukaryota</taxon>
        <taxon>Metazoa</taxon>
        <taxon>Spiralia</taxon>
        <taxon>Gnathifera</taxon>
        <taxon>Rotifera</taxon>
        <taxon>Eurotatoria</taxon>
        <taxon>Monogononta</taxon>
        <taxon>Pseudotrocha</taxon>
        <taxon>Ploima</taxon>
        <taxon>Brachionidae</taxon>
        <taxon>Brachionus</taxon>
    </lineage>
</organism>
<protein>
    <submittedName>
        <fullName evidence="1">Uncharacterized protein</fullName>
    </submittedName>
</protein>
<evidence type="ECO:0000313" key="2">
    <source>
        <dbReference type="Proteomes" id="UP000276133"/>
    </source>
</evidence>
<accession>A0A3M7SE34</accession>